<feature type="chain" id="PRO_5002433491" evidence="1">
    <location>
        <begin position="32"/>
        <end position="43"/>
    </location>
</feature>
<sequence length="43" mass="4956">MCFLFLFSIHCAPGSFFWLLLLVYKCPGINSNNDNTNVVYICH</sequence>
<reference evidence="2" key="2">
    <citation type="journal article" date="2015" name="Fish Shellfish Immunol.">
        <title>Early steps in the European eel (Anguilla anguilla)-Vibrio vulnificus interaction in the gills: Role of the RtxA13 toxin.</title>
        <authorList>
            <person name="Callol A."/>
            <person name="Pajuelo D."/>
            <person name="Ebbesson L."/>
            <person name="Teles M."/>
            <person name="MacKenzie S."/>
            <person name="Amaro C."/>
        </authorList>
    </citation>
    <scope>NUCLEOTIDE SEQUENCE</scope>
</reference>
<evidence type="ECO:0000256" key="1">
    <source>
        <dbReference type="SAM" id="SignalP"/>
    </source>
</evidence>
<keyword evidence="1" id="KW-0732">Signal</keyword>
<protein>
    <submittedName>
        <fullName evidence="2">Uncharacterized protein</fullName>
    </submittedName>
</protein>
<reference evidence="2" key="1">
    <citation type="submission" date="2014-11" db="EMBL/GenBank/DDBJ databases">
        <authorList>
            <person name="Amaro Gonzalez C."/>
        </authorList>
    </citation>
    <scope>NUCLEOTIDE SEQUENCE</scope>
</reference>
<feature type="signal peptide" evidence="1">
    <location>
        <begin position="1"/>
        <end position="31"/>
    </location>
</feature>
<dbReference type="EMBL" id="GBXM01039895">
    <property type="protein sequence ID" value="JAH68682.1"/>
    <property type="molecule type" value="Transcribed_RNA"/>
</dbReference>
<dbReference type="AlphaFoldDB" id="A0A0E9US78"/>
<name>A0A0E9US78_ANGAN</name>
<proteinExistence type="predicted"/>
<evidence type="ECO:0000313" key="2">
    <source>
        <dbReference type="EMBL" id="JAH68682.1"/>
    </source>
</evidence>
<accession>A0A0E9US78</accession>
<organism evidence="2">
    <name type="scientific">Anguilla anguilla</name>
    <name type="common">European freshwater eel</name>
    <name type="synonym">Muraena anguilla</name>
    <dbReference type="NCBI Taxonomy" id="7936"/>
    <lineage>
        <taxon>Eukaryota</taxon>
        <taxon>Metazoa</taxon>
        <taxon>Chordata</taxon>
        <taxon>Craniata</taxon>
        <taxon>Vertebrata</taxon>
        <taxon>Euteleostomi</taxon>
        <taxon>Actinopterygii</taxon>
        <taxon>Neopterygii</taxon>
        <taxon>Teleostei</taxon>
        <taxon>Anguilliformes</taxon>
        <taxon>Anguillidae</taxon>
        <taxon>Anguilla</taxon>
    </lineage>
</organism>